<proteinExistence type="predicted"/>
<gene>
    <name evidence="1" type="ORF">CEXT_421851</name>
</gene>
<comment type="caution">
    <text evidence="1">The sequence shown here is derived from an EMBL/GenBank/DDBJ whole genome shotgun (WGS) entry which is preliminary data.</text>
</comment>
<dbReference type="Proteomes" id="UP001054945">
    <property type="component" value="Unassembled WGS sequence"/>
</dbReference>
<sequence length="90" mass="10756">MVSSPGFDIQISPDLFLLPRRSSCQVFLVRLKFGPTQNETKKSKNKTGDALHRVLWQNKNKLRFNEAVCRRRRSHKKGRCLRYEYFNAWR</sequence>
<evidence type="ECO:0000313" key="2">
    <source>
        <dbReference type="Proteomes" id="UP001054945"/>
    </source>
</evidence>
<keyword evidence="2" id="KW-1185">Reference proteome</keyword>
<dbReference type="EMBL" id="BPLR01012929">
    <property type="protein sequence ID" value="GIY57601.1"/>
    <property type="molecule type" value="Genomic_DNA"/>
</dbReference>
<organism evidence="1 2">
    <name type="scientific">Caerostris extrusa</name>
    <name type="common">Bark spider</name>
    <name type="synonym">Caerostris bankana</name>
    <dbReference type="NCBI Taxonomy" id="172846"/>
    <lineage>
        <taxon>Eukaryota</taxon>
        <taxon>Metazoa</taxon>
        <taxon>Ecdysozoa</taxon>
        <taxon>Arthropoda</taxon>
        <taxon>Chelicerata</taxon>
        <taxon>Arachnida</taxon>
        <taxon>Araneae</taxon>
        <taxon>Araneomorphae</taxon>
        <taxon>Entelegynae</taxon>
        <taxon>Araneoidea</taxon>
        <taxon>Araneidae</taxon>
        <taxon>Caerostris</taxon>
    </lineage>
</organism>
<name>A0AAV4UIM6_CAEEX</name>
<dbReference type="AlphaFoldDB" id="A0AAV4UIM6"/>
<reference evidence="1 2" key="1">
    <citation type="submission" date="2021-06" db="EMBL/GenBank/DDBJ databases">
        <title>Caerostris extrusa draft genome.</title>
        <authorList>
            <person name="Kono N."/>
            <person name="Arakawa K."/>
        </authorList>
    </citation>
    <scope>NUCLEOTIDE SEQUENCE [LARGE SCALE GENOMIC DNA]</scope>
</reference>
<evidence type="ECO:0000313" key="1">
    <source>
        <dbReference type="EMBL" id="GIY57601.1"/>
    </source>
</evidence>
<accession>A0AAV4UIM6</accession>
<protein>
    <submittedName>
        <fullName evidence="1">Uncharacterized protein</fullName>
    </submittedName>
</protein>